<dbReference type="CDD" id="cd00093">
    <property type="entry name" value="HTH_XRE"/>
    <property type="match status" value="1"/>
</dbReference>
<dbReference type="SUPFAM" id="SSF47413">
    <property type="entry name" value="lambda repressor-like DNA-binding domains"/>
    <property type="match status" value="1"/>
</dbReference>
<accession>A0A198GIK6</accession>
<dbReference type="PATRIC" id="fig|1354337.4.peg.496"/>
<dbReference type="GO" id="GO:0003677">
    <property type="term" value="F:DNA binding"/>
    <property type="evidence" value="ECO:0007669"/>
    <property type="project" value="InterPro"/>
</dbReference>
<dbReference type="RefSeq" id="WP_066746475.1">
    <property type="nucleotide sequence ID" value="NZ_LXEN01000019.1"/>
</dbReference>
<proteinExistence type="predicted"/>
<sequence length="89" mass="10516">MKRERCEVLRKIIGKYIRDARIKKSLSGEQLGLLLHVSQQQISRYENANTSINIETLHVILQKLDKDWGDFFCNVLSEYEKNNVTYTRD</sequence>
<comment type="caution">
    <text evidence="2">The sequence shown here is derived from an EMBL/GenBank/DDBJ whole genome shotgun (WGS) entry which is preliminary data.</text>
</comment>
<evidence type="ECO:0000313" key="2">
    <source>
        <dbReference type="EMBL" id="OAT36730.1"/>
    </source>
</evidence>
<dbReference type="SMART" id="SM00530">
    <property type="entry name" value="HTH_XRE"/>
    <property type="match status" value="1"/>
</dbReference>
<dbReference type="InterPro" id="IPR010982">
    <property type="entry name" value="Lambda_DNA-bd_dom_sf"/>
</dbReference>
<organism evidence="2 3">
    <name type="scientific">Proteus myxofaciens ATCC 19692</name>
    <dbReference type="NCBI Taxonomy" id="1354337"/>
    <lineage>
        <taxon>Bacteria</taxon>
        <taxon>Pseudomonadati</taxon>
        <taxon>Pseudomonadota</taxon>
        <taxon>Gammaproteobacteria</taxon>
        <taxon>Enterobacterales</taxon>
        <taxon>Morganellaceae</taxon>
        <taxon>Proteus</taxon>
    </lineage>
</organism>
<dbReference type="Proteomes" id="UP000094023">
    <property type="component" value="Unassembled WGS sequence"/>
</dbReference>
<dbReference type="Gene3D" id="1.10.260.40">
    <property type="entry name" value="lambda repressor-like DNA-binding domains"/>
    <property type="match status" value="1"/>
</dbReference>
<dbReference type="EMBL" id="LXEN01000019">
    <property type="protein sequence ID" value="OAT36730.1"/>
    <property type="molecule type" value="Genomic_DNA"/>
</dbReference>
<dbReference type="Pfam" id="PF01381">
    <property type="entry name" value="HTH_3"/>
    <property type="match status" value="1"/>
</dbReference>
<keyword evidence="3" id="KW-1185">Reference proteome</keyword>
<evidence type="ECO:0000313" key="3">
    <source>
        <dbReference type="Proteomes" id="UP000094023"/>
    </source>
</evidence>
<dbReference type="OrthoDB" id="6466989at2"/>
<dbReference type="InterPro" id="IPR001387">
    <property type="entry name" value="Cro/C1-type_HTH"/>
</dbReference>
<dbReference type="PROSITE" id="PS50943">
    <property type="entry name" value="HTH_CROC1"/>
    <property type="match status" value="1"/>
</dbReference>
<evidence type="ECO:0000259" key="1">
    <source>
        <dbReference type="PROSITE" id="PS50943"/>
    </source>
</evidence>
<dbReference type="STRING" id="1354337.M983_0479"/>
<dbReference type="AlphaFoldDB" id="A0A198GIK6"/>
<reference evidence="2 3" key="1">
    <citation type="submission" date="2016-04" db="EMBL/GenBank/DDBJ databases">
        <title>ATOL: Assembling a taxonomically balanced genome-scale reconstruction of the evolutionary history of the Enterobacteriaceae.</title>
        <authorList>
            <person name="Plunkett G.III."/>
            <person name="Neeno-Eckwall E.C."/>
            <person name="Glasner J.D."/>
            <person name="Perna N.T."/>
        </authorList>
    </citation>
    <scope>NUCLEOTIDE SEQUENCE [LARGE SCALE GENOMIC DNA]</scope>
    <source>
        <strain evidence="2 3">ATCC 19692</strain>
    </source>
</reference>
<feature type="domain" description="HTH cro/C1-type" evidence="1">
    <location>
        <begin position="17"/>
        <end position="71"/>
    </location>
</feature>
<protein>
    <recommendedName>
        <fullName evidence="1">HTH cro/C1-type domain-containing protein</fullName>
    </recommendedName>
</protein>
<name>A0A198GIK6_9GAMM</name>
<gene>
    <name evidence="2" type="ORF">M983_0479</name>
</gene>